<evidence type="ECO:0000313" key="3">
    <source>
        <dbReference type="Proteomes" id="UP000433104"/>
    </source>
</evidence>
<sequence>MFEARSVQWDVPELAAFDGLLVGSANVFRHGGDGLRELVRLPVHAVGEATAAAASSAGFVVETCGMGGLQSVVDGLAGKSPQHLLRLAGESHLSLDLPRGITIETRVVYRIAALPMPSSLRDGLRDGGVVMLHSADAAVHFAQECDRLGLDRGAITLAALGPRIADAAGSGWRKVESAGDPRDAALLELCVRMCETND</sequence>
<dbReference type="Gene3D" id="3.40.50.10090">
    <property type="match status" value="2"/>
</dbReference>
<name>A0A844ZEU4_9SPHN</name>
<reference evidence="2 3" key="1">
    <citation type="submission" date="2019-12" db="EMBL/GenBank/DDBJ databases">
        <title>Genomic-based taxomic classification of the family Erythrobacteraceae.</title>
        <authorList>
            <person name="Xu L."/>
        </authorList>
    </citation>
    <scope>NUCLEOTIDE SEQUENCE [LARGE SCALE GENOMIC DNA]</scope>
    <source>
        <strain evidence="2 3">MCCC 1A09962</strain>
    </source>
</reference>
<dbReference type="GO" id="GO:0033014">
    <property type="term" value="P:tetrapyrrole biosynthetic process"/>
    <property type="evidence" value="ECO:0007669"/>
    <property type="project" value="InterPro"/>
</dbReference>
<organism evidence="2 3">
    <name type="scientific">Parapontixanthobacter aurantiacus</name>
    <dbReference type="NCBI Taxonomy" id="1463599"/>
    <lineage>
        <taxon>Bacteria</taxon>
        <taxon>Pseudomonadati</taxon>
        <taxon>Pseudomonadota</taxon>
        <taxon>Alphaproteobacteria</taxon>
        <taxon>Sphingomonadales</taxon>
        <taxon>Erythrobacteraceae</taxon>
        <taxon>Parapontixanthobacter</taxon>
    </lineage>
</organism>
<dbReference type="GO" id="GO:0004852">
    <property type="term" value="F:uroporphyrinogen-III synthase activity"/>
    <property type="evidence" value="ECO:0007669"/>
    <property type="project" value="InterPro"/>
</dbReference>
<protein>
    <submittedName>
        <fullName evidence="2">Uroporphyrinogen-III synthase</fullName>
    </submittedName>
</protein>
<dbReference type="SUPFAM" id="SSF69618">
    <property type="entry name" value="HemD-like"/>
    <property type="match status" value="1"/>
</dbReference>
<proteinExistence type="predicted"/>
<feature type="domain" description="Tetrapyrrole biosynthesis uroporphyrinogen III synthase" evidence="1">
    <location>
        <begin position="10"/>
        <end position="187"/>
    </location>
</feature>
<comment type="caution">
    <text evidence="2">The sequence shown here is derived from an EMBL/GenBank/DDBJ whole genome shotgun (WGS) entry which is preliminary data.</text>
</comment>
<evidence type="ECO:0000259" key="1">
    <source>
        <dbReference type="Pfam" id="PF02602"/>
    </source>
</evidence>
<dbReference type="EMBL" id="WTYW01000001">
    <property type="protein sequence ID" value="MXO85793.1"/>
    <property type="molecule type" value="Genomic_DNA"/>
</dbReference>
<evidence type="ECO:0000313" key="2">
    <source>
        <dbReference type="EMBL" id="MXO85793.1"/>
    </source>
</evidence>
<dbReference type="OrthoDB" id="7424801at2"/>
<dbReference type="AlphaFoldDB" id="A0A844ZEU4"/>
<dbReference type="InterPro" id="IPR036108">
    <property type="entry name" value="4pyrrol_syn_uPrphyn_synt_sf"/>
</dbReference>
<dbReference type="InterPro" id="IPR003754">
    <property type="entry name" value="4pyrrol_synth_uPrphyn_synth"/>
</dbReference>
<keyword evidence="3" id="KW-1185">Reference proteome</keyword>
<dbReference type="Pfam" id="PF02602">
    <property type="entry name" value="HEM4"/>
    <property type="match status" value="1"/>
</dbReference>
<gene>
    <name evidence="2" type="ORF">GRI38_07080</name>
</gene>
<dbReference type="Proteomes" id="UP000433104">
    <property type="component" value="Unassembled WGS sequence"/>
</dbReference>
<accession>A0A844ZEU4</accession>